<dbReference type="Pfam" id="PF00749">
    <property type="entry name" value="tRNA-synt_1c"/>
    <property type="match status" value="1"/>
</dbReference>
<protein>
    <recommendedName>
        <fullName evidence="7">Glutamyl-Q tRNA(Asp) synthetase</fullName>
        <shortName evidence="7">Glu-Q-RSs</shortName>
        <ecNumber evidence="7">6.1.1.-</ecNumber>
    </recommendedName>
</protein>
<comment type="cofactor">
    <cofactor evidence="7">
        <name>Zn(2+)</name>
        <dbReference type="ChEBI" id="CHEBI:29105"/>
    </cofactor>
    <text evidence="7">Binds 1 zinc ion per subunit.</text>
</comment>
<keyword evidence="3 7" id="KW-0547">Nucleotide-binding</keyword>
<reference evidence="10 11" key="1">
    <citation type="submission" date="2020-06" db="EMBL/GenBank/DDBJ databases">
        <title>Frischella cerana isolated from Apis cerana gut homogenate.</title>
        <authorList>
            <person name="Wolter L.A."/>
            <person name="Suenami S."/>
            <person name="Miyazaki R."/>
        </authorList>
    </citation>
    <scope>NUCLEOTIDE SEQUENCE [LARGE SCALE GENOMIC DNA]</scope>
    <source>
        <strain evidence="10 11">Ac13</strain>
    </source>
</reference>
<proteinExistence type="inferred from homology"/>
<evidence type="ECO:0000256" key="6">
    <source>
        <dbReference type="ARBA" id="ARBA00023146"/>
    </source>
</evidence>
<evidence type="ECO:0000256" key="2">
    <source>
        <dbReference type="ARBA" id="ARBA00022723"/>
    </source>
</evidence>
<name>A0ABR7QZD5_9GAMM</name>
<feature type="binding site" evidence="7">
    <location>
        <position position="100"/>
    </location>
    <ligand>
        <name>Zn(2+)</name>
        <dbReference type="ChEBI" id="CHEBI:29105"/>
    </ligand>
</feature>
<feature type="binding site" evidence="7">
    <location>
        <position position="173"/>
    </location>
    <ligand>
        <name>L-glutamate</name>
        <dbReference type="ChEBI" id="CHEBI:29985"/>
    </ligand>
</feature>
<evidence type="ECO:0000256" key="4">
    <source>
        <dbReference type="ARBA" id="ARBA00022833"/>
    </source>
</evidence>
<gene>
    <name evidence="10" type="primary">gluQRS</name>
    <name evidence="7" type="synonym">gluQ</name>
    <name evidence="10" type="ORF">FcAc13_09600</name>
</gene>
<evidence type="ECO:0000256" key="1">
    <source>
        <dbReference type="ARBA" id="ARBA00022598"/>
    </source>
</evidence>
<organism evidence="10 11">
    <name type="scientific">Frischella japonica</name>
    <dbReference type="NCBI Taxonomy" id="2741544"/>
    <lineage>
        <taxon>Bacteria</taxon>
        <taxon>Pseudomonadati</taxon>
        <taxon>Pseudomonadota</taxon>
        <taxon>Gammaproteobacteria</taxon>
        <taxon>Orbales</taxon>
        <taxon>Orbaceae</taxon>
        <taxon>Frischella</taxon>
    </lineage>
</organism>
<dbReference type="SUPFAM" id="SSF52374">
    <property type="entry name" value="Nucleotidylyl transferase"/>
    <property type="match status" value="1"/>
</dbReference>
<comment type="similarity">
    <text evidence="7">Belongs to the class-I aminoacyl-tRNA synthetase family. GluQ subfamily.</text>
</comment>
<dbReference type="InterPro" id="IPR020058">
    <property type="entry name" value="Glu/Gln-tRNA-synth_Ib_cat-dom"/>
</dbReference>
<evidence type="ECO:0000313" key="11">
    <source>
        <dbReference type="Proteomes" id="UP000651208"/>
    </source>
</evidence>
<keyword evidence="2 7" id="KW-0479">Metal-binding</keyword>
<evidence type="ECO:0000256" key="7">
    <source>
        <dbReference type="HAMAP-Rule" id="MF_01428"/>
    </source>
</evidence>
<feature type="binding site" evidence="7">
    <location>
        <position position="117"/>
    </location>
    <ligand>
        <name>Zn(2+)</name>
        <dbReference type="ChEBI" id="CHEBI:29105"/>
    </ligand>
</feature>
<comment type="caution">
    <text evidence="10">The sequence shown here is derived from an EMBL/GenBank/DDBJ whole genome shotgun (WGS) entry which is preliminary data.</text>
</comment>
<feature type="binding site" evidence="7">
    <location>
        <position position="42"/>
    </location>
    <ligand>
        <name>L-glutamate</name>
        <dbReference type="ChEBI" id="CHEBI:29985"/>
    </ligand>
</feature>
<feature type="binding site" evidence="7">
    <location>
        <begin position="6"/>
        <end position="10"/>
    </location>
    <ligand>
        <name>L-glutamate</name>
        <dbReference type="ChEBI" id="CHEBI:29985"/>
    </ligand>
</feature>
<keyword evidence="8" id="KW-0648">Protein biosynthesis</keyword>
<dbReference type="PRINTS" id="PR00987">
    <property type="entry name" value="TRNASYNTHGLU"/>
</dbReference>
<dbReference type="EC" id="6.1.1.-" evidence="7"/>
<keyword evidence="1 7" id="KW-0436">Ligase</keyword>
<dbReference type="HAMAP" id="MF_01428">
    <property type="entry name" value="Glu_Q_tRNA_synth"/>
    <property type="match status" value="1"/>
</dbReference>
<keyword evidence="5 7" id="KW-0067">ATP-binding</keyword>
<dbReference type="InterPro" id="IPR000924">
    <property type="entry name" value="Glu/Gln-tRNA-synth"/>
</dbReference>
<dbReference type="GO" id="GO:0016874">
    <property type="term" value="F:ligase activity"/>
    <property type="evidence" value="ECO:0007669"/>
    <property type="project" value="UniProtKB-KW"/>
</dbReference>
<dbReference type="NCBIfam" id="TIGR03838">
    <property type="entry name" value="queuosine_YadB"/>
    <property type="match status" value="1"/>
</dbReference>
<evidence type="ECO:0000313" key="10">
    <source>
        <dbReference type="EMBL" id="MBC9131560.1"/>
    </source>
</evidence>
<feature type="binding site" evidence="7">
    <location>
        <position position="98"/>
    </location>
    <ligand>
        <name>Zn(2+)</name>
        <dbReference type="ChEBI" id="CHEBI:29105"/>
    </ligand>
</feature>
<keyword evidence="11" id="KW-1185">Reference proteome</keyword>
<feature type="binding site" evidence="7">
    <location>
        <position position="113"/>
    </location>
    <ligand>
        <name>Zn(2+)</name>
        <dbReference type="ChEBI" id="CHEBI:29105"/>
    </ligand>
</feature>
<dbReference type="PANTHER" id="PTHR43311">
    <property type="entry name" value="GLUTAMATE--TRNA LIGASE"/>
    <property type="match status" value="1"/>
</dbReference>
<keyword evidence="4 7" id="KW-0862">Zinc</keyword>
<accession>A0ABR7QZD5</accession>
<dbReference type="PANTHER" id="PTHR43311:SF1">
    <property type="entry name" value="GLUTAMYL-Q TRNA(ASP) SYNTHETASE"/>
    <property type="match status" value="1"/>
</dbReference>
<feature type="binding site" evidence="7">
    <location>
        <position position="232"/>
    </location>
    <ligand>
        <name>ATP</name>
        <dbReference type="ChEBI" id="CHEBI:30616"/>
    </ligand>
</feature>
<keyword evidence="6 7" id="KW-0030">Aminoacyl-tRNA synthetase</keyword>
<dbReference type="Gene3D" id="3.40.50.620">
    <property type="entry name" value="HUPs"/>
    <property type="match status" value="1"/>
</dbReference>
<dbReference type="InterPro" id="IPR049940">
    <property type="entry name" value="GluQ/Sye"/>
</dbReference>
<feature type="binding site" evidence="7">
    <location>
        <position position="191"/>
    </location>
    <ligand>
        <name>L-glutamate</name>
        <dbReference type="ChEBI" id="CHEBI:29985"/>
    </ligand>
</feature>
<evidence type="ECO:0000259" key="9">
    <source>
        <dbReference type="Pfam" id="PF00749"/>
    </source>
</evidence>
<dbReference type="InterPro" id="IPR022380">
    <property type="entry name" value="Glu-Q_tRNA(Asp)_Synthase"/>
</dbReference>
<feature type="short sequence motif" description="'KMSKS' region" evidence="7">
    <location>
        <begin position="229"/>
        <end position="233"/>
    </location>
</feature>
<feature type="domain" description="Glutamyl/glutaminyl-tRNA synthetase class Ib catalytic" evidence="9">
    <location>
        <begin position="6"/>
        <end position="247"/>
    </location>
</feature>
<feature type="short sequence motif" description="'HIGH' region" evidence="7">
    <location>
        <begin position="9"/>
        <end position="19"/>
    </location>
</feature>
<dbReference type="EMBL" id="JABURY010000019">
    <property type="protein sequence ID" value="MBC9131560.1"/>
    <property type="molecule type" value="Genomic_DNA"/>
</dbReference>
<dbReference type="Proteomes" id="UP000651208">
    <property type="component" value="Unassembled WGS sequence"/>
</dbReference>
<dbReference type="RefSeq" id="WP_187756160.1">
    <property type="nucleotide sequence ID" value="NZ_JABURY010000019.1"/>
</dbReference>
<evidence type="ECO:0000256" key="8">
    <source>
        <dbReference type="RuleBase" id="RU363037"/>
    </source>
</evidence>
<comment type="function">
    <text evidence="7">Catalyzes the tRNA-independent activation of glutamate in presence of ATP and the subsequent transfer of glutamate onto a tRNA(Asp). Glutamate is transferred on the 2-amino-5-(4,5-dihydroxy-2-cyclopenten-1-yl) moiety of the queuosine in the wobble position of the QUC anticodon.</text>
</comment>
<sequence length="293" mass="34091">MYNVGRFAPTPSGQLHFGSFITALGSYLQAKSQNGEWLVRIEDIDPPREVAGAANHILFTLEQFGLNWDREVLYQSKRRERYHAIIESLIDCQLAYYCDCTRYRIQHLPHHCYDNHCRNLKLVAANDQPMAIRLKQTQPIYHFVDQIRGKQSVNIHQAMEDFIIYRKDGLFAYNLAVVIDDYEQGVTEIVRGADLLPVTTKQLSLYQLFNFEKPRYYHLPLALNSDLSKLSKQNHAQPITINNIQQLTIKALLFLGQTIPDNWQDSSQEQLLQWAIKHWQISDIPKNDLVFCD</sequence>
<dbReference type="InterPro" id="IPR014729">
    <property type="entry name" value="Rossmann-like_a/b/a_fold"/>
</dbReference>
<dbReference type="NCBIfam" id="NF004314">
    <property type="entry name" value="PRK05710.1-3"/>
    <property type="match status" value="1"/>
</dbReference>
<evidence type="ECO:0000256" key="3">
    <source>
        <dbReference type="ARBA" id="ARBA00022741"/>
    </source>
</evidence>
<evidence type="ECO:0000256" key="5">
    <source>
        <dbReference type="ARBA" id="ARBA00022840"/>
    </source>
</evidence>